<dbReference type="EMBL" id="LAJY01000609">
    <property type="protein sequence ID" value="KJV08382.1"/>
    <property type="molecule type" value="Genomic_DNA"/>
</dbReference>
<accession>A0A0F3IP34</accession>
<proteinExistence type="predicted"/>
<keyword evidence="3" id="KW-1185">Reference proteome</keyword>
<organism evidence="2 3">
    <name type="scientific">Elstera litoralis</name>
    <dbReference type="NCBI Taxonomy" id="552518"/>
    <lineage>
        <taxon>Bacteria</taxon>
        <taxon>Pseudomonadati</taxon>
        <taxon>Pseudomonadota</taxon>
        <taxon>Alphaproteobacteria</taxon>
        <taxon>Rhodospirillales</taxon>
        <taxon>Rhodospirillaceae</taxon>
        <taxon>Elstera</taxon>
    </lineage>
</organism>
<name>A0A0F3IP34_9PROT</name>
<comment type="caution">
    <text evidence="2">The sequence shown here is derived from an EMBL/GenBank/DDBJ whole genome shotgun (WGS) entry which is preliminary data.</text>
</comment>
<dbReference type="Proteomes" id="UP000033774">
    <property type="component" value="Unassembled WGS sequence"/>
</dbReference>
<reference evidence="2 3" key="1">
    <citation type="submission" date="2015-03" db="EMBL/GenBank/DDBJ databases">
        <title>Draft genome sequence of Elstera litoralis.</title>
        <authorList>
            <person name="Rahalkar M.C."/>
            <person name="Dhakephalkar P.K."/>
            <person name="Pore S.D."/>
            <person name="Arora P."/>
            <person name="Kapse N.G."/>
            <person name="Pandit P.S."/>
        </authorList>
    </citation>
    <scope>NUCLEOTIDE SEQUENCE [LARGE SCALE GENOMIC DNA]</scope>
    <source>
        <strain evidence="2 3">Dia-1</strain>
    </source>
</reference>
<feature type="region of interest" description="Disordered" evidence="1">
    <location>
        <begin position="1"/>
        <end position="53"/>
    </location>
</feature>
<dbReference type="AlphaFoldDB" id="A0A0F3IP34"/>
<feature type="compositionally biased region" description="Basic and acidic residues" evidence="1">
    <location>
        <begin position="15"/>
        <end position="30"/>
    </location>
</feature>
<evidence type="ECO:0000313" key="3">
    <source>
        <dbReference type="Proteomes" id="UP000033774"/>
    </source>
</evidence>
<evidence type="ECO:0000313" key="2">
    <source>
        <dbReference type="EMBL" id="KJV08382.1"/>
    </source>
</evidence>
<gene>
    <name evidence="2" type="ORF">VZ95_18170</name>
</gene>
<protein>
    <submittedName>
        <fullName evidence="2">Uncharacterized protein</fullName>
    </submittedName>
</protein>
<feature type="compositionally biased region" description="Basic and acidic residues" evidence="1">
    <location>
        <begin position="97"/>
        <end position="106"/>
    </location>
</feature>
<feature type="region of interest" description="Disordered" evidence="1">
    <location>
        <begin position="80"/>
        <end position="106"/>
    </location>
</feature>
<evidence type="ECO:0000256" key="1">
    <source>
        <dbReference type="SAM" id="MobiDB-lite"/>
    </source>
</evidence>
<sequence>MHNGEQRIHTLQRVAFDRHAEDRQAGEGGDHTGQVGGPAGPGDNDFQAPFPRAFGIGVEPVGRAMGRNDARFQSHIEGAQSFSGMAQSGPVALTAHDNADRRRAAH</sequence>